<dbReference type="InterPro" id="IPR023346">
    <property type="entry name" value="Lysozyme-like_dom_sf"/>
</dbReference>
<keyword evidence="8" id="KW-1185">Reference proteome</keyword>
<evidence type="ECO:0000256" key="5">
    <source>
        <dbReference type="SAM" id="SignalP"/>
    </source>
</evidence>
<name>A0A365GZG7_9ACTN</name>
<evidence type="ECO:0000256" key="2">
    <source>
        <dbReference type="ARBA" id="ARBA00022729"/>
    </source>
</evidence>
<feature type="chain" id="PRO_5038707385" evidence="5">
    <location>
        <begin position="18"/>
        <end position="260"/>
    </location>
</feature>
<dbReference type="InterPro" id="IPR007137">
    <property type="entry name" value="DUF348"/>
</dbReference>
<dbReference type="InterPro" id="IPR011098">
    <property type="entry name" value="G5_dom"/>
</dbReference>
<dbReference type="Gene3D" id="2.20.230.10">
    <property type="entry name" value="Resuscitation-promoting factor rpfb"/>
    <property type="match status" value="1"/>
</dbReference>
<dbReference type="Pfam" id="PF06737">
    <property type="entry name" value="Transglycosylas"/>
    <property type="match status" value="1"/>
</dbReference>
<dbReference type="SUPFAM" id="SSF53955">
    <property type="entry name" value="Lysozyme-like"/>
    <property type="match status" value="1"/>
</dbReference>
<evidence type="ECO:0000259" key="6">
    <source>
        <dbReference type="PROSITE" id="PS51109"/>
    </source>
</evidence>
<accession>A0A365GZG7</accession>
<comment type="caution">
    <text evidence="7">The sequence shown here is derived from an EMBL/GenBank/DDBJ whole genome shotgun (WGS) entry which is preliminary data.</text>
</comment>
<dbReference type="Pfam" id="PF07501">
    <property type="entry name" value="G5"/>
    <property type="match status" value="1"/>
</dbReference>
<dbReference type="PROSITE" id="PS51257">
    <property type="entry name" value="PROKAR_LIPOPROTEIN"/>
    <property type="match status" value="1"/>
</dbReference>
<reference evidence="7 8" key="1">
    <citation type="submission" date="2018-06" db="EMBL/GenBank/DDBJ databases">
        <title>Actinomadura craniellae sp. nov. isolated from marine sponge Craniella sp.</title>
        <authorList>
            <person name="Li L."/>
            <person name="Xu Q.H."/>
            <person name="Lin H.W."/>
            <person name="Lu Y.H."/>
        </authorList>
    </citation>
    <scope>NUCLEOTIDE SEQUENCE [LARGE SCALE GENOMIC DNA]</scope>
    <source>
        <strain evidence="7 8">LHW63021</strain>
    </source>
</reference>
<evidence type="ECO:0000256" key="4">
    <source>
        <dbReference type="SAM" id="MobiDB-lite"/>
    </source>
</evidence>
<dbReference type="PROSITE" id="PS51109">
    <property type="entry name" value="G5"/>
    <property type="match status" value="1"/>
</dbReference>
<keyword evidence="2 5" id="KW-0732">Signal</keyword>
<dbReference type="AlphaFoldDB" id="A0A365GZG7"/>
<organism evidence="7 8">
    <name type="scientific">Actinomadura craniellae</name>
    <dbReference type="NCBI Taxonomy" id="2231787"/>
    <lineage>
        <taxon>Bacteria</taxon>
        <taxon>Bacillati</taxon>
        <taxon>Actinomycetota</taxon>
        <taxon>Actinomycetes</taxon>
        <taxon>Streptosporangiales</taxon>
        <taxon>Thermomonosporaceae</taxon>
        <taxon>Actinomadura</taxon>
    </lineage>
</organism>
<dbReference type="InterPro" id="IPR010618">
    <property type="entry name" value="RPF"/>
</dbReference>
<dbReference type="CDD" id="cd13925">
    <property type="entry name" value="RPF"/>
    <property type="match status" value="1"/>
</dbReference>
<feature type="region of interest" description="Disordered" evidence="4">
    <location>
        <begin position="21"/>
        <end position="41"/>
    </location>
</feature>
<dbReference type="OrthoDB" id="1404170at2"/>
<proteinExistence type="inferred from homology"/>
<evidence type="ECO:0000256" key="1">
    <source>
        <dbReference type="ARBA" id="ARBA00010830"/>
    </source>
</evidence>
<evidence type="ECO:0000256" key="3">
    <source>
        <dbReference type="ARBA" id="ARBA00022801"/>
    </source>
</evidence>
<keyword evidence="3" id="KW-0378">Hydrolase</keyword>
<dbReference type="Pfam" id="PF03990">
    <property type="entry name" value="DUF348"/>
    <property type="match status" value="1"/>
</dbReference>
<evidence type="ECO:0000313" key="7">
    <source>
        <dbReference type="EMBL" id="RAY12229.1"/>
    </source>
</evidence>
<protein>
    <submittedName>
        <fullName evidence="7">G5 domain-containing protein</fullName>
    </submittedName>
</protein>
<dbReference type="Gene3D" id="1.10.530.10">
    <property type="match status" value="1"/>
</dbReference>
<evidence type="ECO:0000313" key="8">
    <source>
        <dbReference type="Proteomes" id="UP000251891"/>
    </source>
</evidence>
<dbReference type="Proteomes" id="UP000251891">
    <property type="component" value="Unassembled WGS sequence"/>
</dbReference>
<gene>
    <name evidence="7" type="ORF">DPM19_26275</name>
</gene>
<comment type="similarity">
    <text evidence="1">Belongs to the transglycosylase family. Rpf subfamily.</text>
</comment>
<sequence>MRRFLSAAIVLAVLAAAGCGGEEAPKRPAADAPQRATPTPRQVVLSVDGRKTTITTAAATVRAALAQVGVQLGRYHLVEPALDAPPGTQIKVVRLLSAPVTRRLPIAQRTIEKKNARLTAWSEKVLRPGRPGIRVVQIAYVRRNGKKVRAIVAQQITRRPVTRVVAVGPRPTSTGGAAARLNWRGLAGCESHNNPKAVNSAGGYYGLYQFSQASWASVGGTGLPSEATPAEQTYRAQLLYNRVQGRWQGQWPHCGRFLFS</sequence>
<dbReference type="RefSeq" id="WP_111870719.1">
    <property type="nucleotide sequence ID" value="NZ_QLYX01000014.1"/>
</dbReference>
<feature type="signal peptide" evidence="5">
    <location>
        <begin position="1"/>
        <end position="17"/>
    </location>
</feature>
<feature type="domain" description="G5" evidence="6">
    <location>
        <begin position="92"/>
        <end position="171"/>
    </location>
</feature>
<dbReference type="SMART" id="SM01208">
    <property type="entry name" value="G5"/>
    <property type="match status" value="1"/>
</dbReference>
<dbReference type="EMBL" id="QLYX01000014">
    <property type="protein sequence ID" value="RAY12229.1"/>
    <property type="molecule type" value="Genomic_DNA"/>
</dbReference>
<dbReference type="GO" id="GO:0016787">
    <property type="term" value="F:hydrolase activity"/>
    <property type="evidence" value="ECO:0007669"/>
    <property type="project" value="UniProtKB-KW"/>
</dbReference>